<feature type="binding site" evidence="10">
    <location>
        <position position="29"/>
    </location>
    <ligand>
        <name>Mg(2+)</name>
        <dbReference type="ChEBI" id="CHEBI:18420"/>
        <label>1</label>
    </ligand>
</feature>
<name>A0AAF0EP61_9BASI</name>
<dbReference type="GO" id="GO:0016829">
    <property type="term" value="F:lyase activity"/>
    <property type="evidence" value="ECO:0007669"/>
    <property type="project" value="UniProtKB-KW"/>
</dbReference>
<keyword evidence="13" id="KW-0227">DNA damage</keyword>
<dbReference type="InterPro" id="IPR004808">
    <property type="entry name" value="AP_endonuc_1"/>
</dbReference>
<evidence type="ECO:0000313" key="16">
    <source>
        <dbReference type="EMBL" id="WFD34278.1"/>
    </source>
</evidence>
<dbReference type="InterPro" id="IPR010666">
    <property type="entry name" value="Znf_GRF"/>
</dbReference>
<dbReference type="Proteomes" id="UP001219933">
    <property type="component" value="Chromosome 2"/>
</dbReference>
<dbReference type="NCBIfam" id="TIGR00633">
    <property type="entry name" value="xth"/>
    <property type="match status" value="1"/>
</dbReference>
<keyword evidence="6" id="KW-0862">Zinc</keyword>
<feature type="site" description="Important for catalytic activity" evidence="11">
    <location>
        <position position="222"/>
    </location>
</feature>
<evidence type="ECO:0000256" key="11">
    <source>
        <dbReference type="PIRSR" id="PIRSR604808-3"/>
    </source>
</evidence>
<evidence type="ECO:0000256" key="1">
    <source>
        <dbReference type="ARBA" id="ARBA00001936"/>
    </source>
</evidence>
<comment type="cofactor">
    <cofactor evidence="1">
        <name>Mn(2+)</name>
        <dbReference type="ChEBI" id="CHEBI:29035"/>
    </cofactor>
</comment>
<organism evidence="16 17">
    <name type="scientific">Malassezia cuniculi</name>
    <dbReference type="NCBI Taxonomy" id="948313"/>
    <lineage>
        <taxon>Eukaryota</taxon>
        <taxon>Fungi</taxon>
        <taxon>Dikarya</taxon>
        <taxon>Basidiomycota</taxon>
        <taxon>Ustilaginomycotina</taxon>
        <taxon>Malasseziomycetes</taxon>
        <taxon>Malasseziales</taxon>
        <taxon>Malasseziaceae</taxon>
        <taxon>Malassezia</taxon>
    </lineage>
</organism>
<dbReference type="Gene3D" id="3.60.10.10">
    <property type="entry name" value="Endonuclease/exonuclease/phosphatase"/>
    <property type="match status" value="1"/>
</dbReference>
<feature type="binding site" evidence="10">
    <location>
        <position position="247"/>
    </location>
    <ligand>
        <name>Mg(2+)</name>
        <dbReference type="ChEBI" id="CHEBI:18420"/>
        <label>1</label>
    </ligand>
</feature>
<evidence type="ECO:0000256" key="12">
    <source>
        <dbReference type="PROSITE-ProRule" id="PRU01343"/>
    </source>
</evidence>
<proteinExistence type="inferred from homology"/>
<evidence type="ECO:0000256" key="7">
    <source>
        <dbReference type="ARBA" id="ARBA00022842"/>
    </source>
</evidence>
<evidence type="ECO:0000256" key="6">
    <source>
        <dbReference type="ARBA" id="ARBA00022833"/>
    </source>
</evidence>
<dbReference type="AlphaFoldDB" id="A0AAF0EP61"/>
<keyword evidence="3 10" id="KW-0479">Metal-binding</keyword>
<feature type="region of interest" description="Disordered" evidence="14">
    <location>
        <begin position="309"/>
        <end position="354"/>
    </location>
</feature>
<dbReference type="PROSITE" id="PS51435">
    <property type="entry name" value="AP_NUCLEASE_F1_4"/>
    <property type="match status" value="1"/>
</dbReference>
<dbReference type="InterPro" id="IPR005135">
    <property type="entry name" value="Endo/exonuclease/phosphatase"/>
</dbReference>
<accession>A0AAF0EP61</accession>
<feature type="active site" description="Proton donor/acceptor" evidence="9">
    <location>
        <position position="145"/>
    </location>
</feature>
<feature type="binding site" evidence="10">
    <location>
        <position position="248"/>
    </location>
    <ligand>
        <name>Mg(2+)</name>
        <dbReference type="ChEBI" id="CHEBI:18420"/>
        <label>1</label>
    </ligand>
</feature>
<dbReference type="PANTHER" id="PTHR22748">
    <property type="entry name" value="AP ENDONUCLEASE"/>
    <property type="match status" value="1"/>
</dbReference>
<keyword evidence="17" id="KW-1185">Reference proteome</keyword>
<dbReference type="Pfam" id="PF03372">
    <property type="entry name" value="Exo_endo_phos"/>
    <property type="match status" value="1"/>
</dbReference>
<feature type="domain" description="GRF-type" evidence="15">
    <location>
        <begin position="391"/>
        <end position="448"/>
    </location>
</feature>
<evidence type="ECO:0000256" key="5">
    <source>
        <dbReference type="ARBA" id="ARBA00022801"/>
    </source>
</evidence>
<dbReference type="GO" id="GO:0008270">
    <property type="term" value="F:zinc ion binding"/>
    <property type="evidence" value="ECO:0007669"/>
    <property type="project" value="UniProtKB-KW"/>
</dbReference>
<dbReference type="EMBL" id="CP119878">
    <property type="protein sequence ID" value="WFD34278.1"/>
    <property type="molecule type" value="Genomic_DNA"/>
</dbReference>
<keyword evidence="16" id="KW-0456">Lyase</keyword>
<keyword evidence="10" id="KW-0464">Manganese</keyword>
<evidence type="ECO:0000256" key="4">
    <source>
        <dbReference type="ARBA" id="ARBA00022771"/>
    </source>
</evidence>
<feature type="active site" evidence="9">
    <location>
        <position position="116"/>
    </location>
</feature>
<feature type="binding site" evidence="10">
    <location>
        <position position="147"/>
    </location>
    <ligand>
        <name>Mg(2+)</name>
        <dbReference type="ChEBI" id="CHEBI:18420"/>
        <label>1</label>
    </ligand>
</feature>
<evidence type="ECO:0000256" key="14">
    <source>
        <dbReference type="SAM" id="MobiDB-lite"/>
    </source>
</evidence>
<feature type="active site" description="Proton acceptor" evidence="9">
    <location>
        <position position="248"/>
    </location>
</feature>
<comment type="similarity">
    <text evidence="2 13">Belongs to the DNA repair enzymes AP/ExoA family.</text>
</comment>
<reference evidence="16" key="1">
    <citation type="submission" date="2023-03" db="EMBL/GenBank/DDBJ databases">
        <title>Mating type loci evolution in Malassezia.</title>
        <authorList>
            <person name="Coelho M.A."/>
        </authorList>
    </citation>
    <scope>NUCLEOTIDE SEQUENCE</scope>
    <source>
        <strain evidence="16">CBS 11721</strain>
    </source>
</reference>
<comment type="cofactor">
    <cofactor evidence="10 13">
        <name>Mg(2+)</name>
        <dbReference type="ChEBI" id="CHEBI:18420"/>
    </cofactor>
    <cofactor evidence="10 13">
        <name>Mn(2+)</name>
        <dbReference type="ChEBI" id="CHEBI:29035"/>
    </cofactor>
    <text evidence="10 13">Probably binds two magnesium or manganese ions per subunit.</text>
</comment>
<evidence type="ECO:0000256" key="8">
    <source>
        <dbReference type="ARBA" id="ARBA00023242"/>
    </source>
</evidence>
<gene>
    <name evidence="16" type="primary">APN2</name>
    <name evidence="16" type="ORF">MCUN1_001115</name>
</gene>
<evidence type="ECO:0000256" key="3">
    <source>
        <dbReference type="ARBA" id="ARBA00022723"/>
    </source>
</evidence>
<dbReference type="InterPro" id="IPR036691">
    <property type="entry name" value="Endo/exonu/phosph_ase_sf"/>
</dbReference>
<evidence type="ECO:0000256" key="2">
    <source>
        <dbReference type="ARBA" id="ARBA00007092"/>
    </source>
</evidence>
<feature type="site" description="Transition state stabilizer" evidence="11">
    <location>
        <position position="147"/>
    </location>
</feature>
<dbReference type="PROSITE" id="PS51999">
    <property type="entry name" value="ZF_GRF"/>
    <property type="match status" value="1"/>
</dbReference>
<dbReference type="PROSITE" id="PS00728">
    <property type="entry name" value="AP_NUCLEASE_F1_3"/>
    <property type="match status" value="1"/>
</dbReference>
<keyword evidence="5" id="KW-0378">Hydrolase</keyword>
<dbReference type="GO" id="GO:0003677">
    <property type="term" value="F:DNA binding"/>
    <property type="evidence" value="ECO:0007669"/>
    <property type="project" value="InterPro"/>
</dbReference>
<evidence type="ECO:0000256" key="9">
    <source>
        <dbReference type="PIRSR" id="PIRSR604808-1"/>
    </source>
</evidence>
<dbReference type="GO" id="GO:0003906">
    <property type="term" value="F:DNA-(apurinic or apyrimidinic site) endonuclease activity"/>
    <property type="evidence" value="ECO:0007669"/>
    <property type="project" value="TreeGrafter"/>
</dbReference>
<dbReference type="GO" id="GO:0006284">
    <property type="term" value="P:base-excision repair"/>
    <property type="evidence" value="ECO:0007669"/>
    <property type="project" value="TreeGrafter"/>
</dbReference>
<dbReference type="GO" id="GO:0008311">
    <property type="term" value="F:double-stranded DNA 3'-5' DNA exonuclease activity"/>
    <property type="evidence" value="ECO:0007669"/>
    <property type="project" value="TreeGrafter"/>
</dbReference>
<protein>
    <recommendedName>
        <fullName evidence="13">DNA-(apurinic or apyrimidinic site) endonuclease</fullName>
        <ecNumber evidence="13">3.1.-.-</ecNumber>
    </recommendedName>
</protein>
<evidence type="ECO:0000256" key="10">
    <source>
        <dbReference type="PIRSR" id="PIRSR604808-2"/>
    </source>
</evidence>
<keyword evidence="8" id="KW-0539">Nucleus</keyword>
<feature type="binding site" evidence="10">
    <location>
        <position position="145"/>
    </location>
    <ligand>
        <name>Mg(2+)</name>
        <dbReference type="ChEBI" id="CHEBI:18420"/>
        <label>1</label>
    </ligand>
</feature>
<keyword evidence="4 12" id="KW-0863">Zinc-finger</keyword>
<dbReference type="GO" id="GO:0008081">
    <property type="term" value="F:phosphoric diester hydrolase activity"/>
    <property type="evidence" value="ECO:0007669"/>
    <property type="project" value="TreeGrafter"/>
</dbReference>
<dbReference type="EC" id="3.1.-.-" evidence="13"/>
<evidence type="ECO:0000259" key="15">
    <source>
        <dbReference type="PROSITE" id="PS51999"/>
    </source>
</evidence>
<keyword evidence="7 10" id="KW-0460">Magnesium</keyword>
<sequence>MRKHAQWESYPSYESCFDALGGDIVCIQEAKLTRRHLERSMCVMKLFEAYYDLNPDRGYAGVATFVRKDACMPSDAYRGITGALEEAGLPYSDLPLDAEGRAVVLDCGLFVLINVYAPNETDETRTEFRNDKSFARISADPVVGDLNTLYDPDDHCEGRALVGGSREAFDNHPARAWLKELVQPDGLMIDTTRSAHPGRRDMYTCWNTLIDARSSNYGTRIDYILVSRGLKQWVGGGNIWPHIHGSDHCPVVLELKDTIVVDGNERRLVDELHGLGGAAPHHTLPKLAASRMPEFNDKVQPKLVTMFREQKAASPTAALKASEPQRKKRRASSPPQQSLASFFGKKTQPVPEEEPNELFFSELSSKTIPAGKTEAAAQWGAIFSSPPPPKCTFHREPARIWTVNKPGPNQGRKFWLCARPVGPGYKERARTPESRGFRCDFFLWDSEWRRRQSGHFATT</sequence>
<dbReference type="GO" id="GO:0005634">
    <property type="term" value="C:nucleus"/>
    <property type="evidence" value="ECO:0007669"/>
    <property type="project" value="TreeGrafter"/>
</dbReference>
<dbReference type="PANTHER" id="PTHR22748:SF4">
    <property type="entry name" value="DNA-(APURINIC OR APYRIMIDINIC SITE) ENDONUCLEASE 2"/>
    <property type="match status" value="1"/>
</dbReference>
<evidence type="ECO:0000256" key="13">
    <source>
        <dbReference type="RuleBase" id="RU362131"/>
    </source>
</evidence>
<evidence type="ECO:0000313" key="17">
    <source>
        <dbReference type="Proteomes" id="UP001219933"/>
    </source>
</evidence>
<dbReference type="SUPFAM" id="SSF56219">
    <property type="entry name" value="DNase I-like"/>
    <property type="match status" value="1"/>
</dbReference>
<dbReference type="InterPro" id="IPR020848">
    <property type="entry name" value="AP_endonuclease_F1_CS"/>
</dbReference>
<feature type="site" description="Interaction with DNA substrate" evidence="11">
    <location>
        <position position="248"/>
    </location>
</feature>
<keyword evidence="13" id="KW-0234">DNA repair</keyword>